<comment type="cofactor">
    <cofactor evidence="5">
        <name>FMN</name>
        <dbReference type="ChEBI" id="CHEBI:58210"/>
    </cofactor>
    <text evidence="5">Binds 1 FMN per subunit.</text>
</comment>
<feature type="binding site" evidence="5">
    <location>
        <position position="179"/>
    </location>
    <ligand>
        <name>FMN</name>
        <dbReference type="ChEBI" id="CHEBI:58210"/>
    </ligand>
</feature>
<feature type="binding site" evidence="5">
    <location>
        <position position="68"/>
    </location>
    <ligand>
        <name>FMN</name>
        <dbReference type="ChEBI" id="CHEBI:58210"/>
    </ligand>
</feature>
<dbReference type="GO" id="GO:0010181">
    <property type="term" value="F:FMN binding"/>
    <property type="evidence" value="ECO:0007669"/>
    <property type="project" value="InterPro"/>
</dbReference>
<dbReference type="GO" id="GO:0008615">
    <property type="term" value="P:pyridoxine biosynthetic process"/>
    <property type="evidence" value="ECO:0007669"/>
    <property type="project" value="InterPro"/>
</dbReference>
<dbReference type="OrthoDB" id="9780392at2"/>
<evidence type="ECO:0000259" key="6">
    <source>
        <dbReference type="Pfam" id="PF01243"/>
    </source>
</evidence>
<organism evidence="8 9">
    <name type="scientific">Aggregatimonas sangjinii</name>
    <dbReference type="NCBI Taxonomy" id="2583587"/>
    <lineage>
        <taxon>Bacteria</taxon>
        <taxon>Pseudomonadati</taxon>
        <taxon>Bacteroidota</taxon>
        <taxon>Flavobacteriia</taxon>
        <taxon>Flavobacteriales</taxon>
        <taxon>Flavobacteriaceae</taxon>
        <taxon>Aggregatimonas</taxon>
    </lineage>
</organism>
<proteinExistence type="inferred from homology"/>
<evidence type="ECO:0000256" key="5">
    <source>
        <dbReference type="PIRSR" id="PIRSR000190-2"/>
    </source>
</evidence>
<accession>A0A5B7SJV9</accession>
<dbReference type="PANTHER" id="PTHR10851:SF0">
    <property type="entry name" value="PYRIDOXINE-5'-PHOSPHATE OXIDASE"/>
    <property type="match status" value="1"/>
</dbReference>
<dbReference type="PIRSF" id="PIRSF000190">
    <property type="entry name" value="Pyd_amn-ph_oxd"/>
    <property type="match status" value="1"/>
</dbReference>
<feature type="binding site" evidence="5">
    <location>
        <position position="69"/>
    </location>
    <ligand>
        <name>FMN</name>
        <dbReference type="ChEBI" id="CHEBI:58210"/>
    </ligand>
</feature>
<dbReference type="AlphaFoldDB" id="A0A5B7SJV9"/>
<dbReference type="InterPro" id="IPR011576">
    <property type="entry name" value="Pyridox_Oxase_N"/>
</dbReference>
<dbReference type="GO" id="GO:0004733">
    <property type="term" value="F:pyridoxamine phosphate oxidase activity"/>
    <property type="evidence" value="ECO:0007669"/>
    <property type="project" value="UniProtKB-EC"/>
</dbReference>
<dbReference type="NCBIfam" id="NF004231">
    <property type="entry name" value="PRK05679.1"/>
    <property type="match status" value="1"/>
</dbReference>
<feature type="binding site" evidence="5">
    <location>
        <position position="91"/>
    </location>
    <ligand>
        <name>FMN</name>
        <dbReference type="ChEBI" id="CHEBI:58210"/>
    </ligand>
</feature>
<name>A0A5B7SJV9_9FLAO</name>
<evidence type="ECO:0000256" key="1">
    <source>
        <dbReference type="ARBA" id="ARBA00007301"/>
    </source>
</evidence>
<reference evidence="8 9" key="1">
    <citation type="submission" date="2019-05" db="EMBL/GenBank/DDBJ databases">
        <title>Genome sequencing of F202Z8.</title>
        <authorList>
            <person name="Kwon Y.M."/>
        </authorList>
    </citation>
    <scope>NUCLEOTIDE SEQUENCE [LARGE SCALE GENOMIC DNA]</scope>
    <source>
        <strain evidence="8 9">F202Z8</strain>
    </source>
</reference>
<keyword evidence="4 8" id="KW-0560">Oxidoreductase</keyword>
<evidence type="ECO:0000259" key="7">
    <source>
        <dbReference type="Pfam" id="PF10590"/>
    </source>
</evidence>
<evidence type="ECO:0000256" key="4">
    <source>
        <dbReference type="ARBA" id="ARBA00023002"/>
    </source>
</evidence>
<dbReference type="Pfam" id="PF10590">
    <property type="entry name" value="PNP_phzG_C"/>
    <property type="match status" value="1"/>
</dbReference>
<keyword evidence="9" id="KW-1185">Reference proteome</keyword>
<keyword evidence="2" id="KW-0285">Flavoprotein</keyword>
<dbReference type="SUPFAM" id="SSF50475">
    <property type="entry name" value="FMN-binding split barrel"/>
    <property type="match status" value="1"/>
</dbReference>
<sequence>MYNKKSLHQPLSLFSQWFEEEQKVSEVRIPTAVCLSTIGLDNFPNARFVSFKKLVEDCLIITGPLNSRKGIEIENNAHVALTFWWTATERQIRIQGLATKISEQLADNYFNDRHVNAQAVSTICEQGKETYDAQQLEKRVLKMVSDKTKITRPQNWGGFSINPTRIEFMEFKETRFHYRRLYERENGEWQVKQLQP</sequence>
<dbReference type="EC" id="1.4.3.5" evidence="8"/>
<gene>
    <name evidence="8" type="primary">pdxH</name>
    <name evidence="8" type="ORF">FGM00_01490</name>
</gene>
<evidence type="ECO:0000256" key="3">
    <source>
        <dbReference type="ARBA" id="ARBA00022643"/>
    </source>
</evidence>
<dbReference type="EMBL" id="CP040710">
    <property type="protein sequence ID" value="QCW98855.1"/>
    <property type="molecule type" value="Genomic_DNA"/>
</dbReference>
<dbReference type="RefSeq" id="WP_138851210.1">
    <property type="nucleotide sequence ID" value="NZ_CP040710.1"/>
</dbReference>
<dbReference type="Proteomes" id="UP000310017">
    <property type="component" value="Chromosome"/>
</dbReference>
<dbReference type="PANTHER" id="PTHR10851">
    <property type="entry name" value="PYRIDOXINE-5-PHOSPHATE OXIDASE"/>
    <property type="match status" value="1"/>
</dbReference>
<evidence type="ECO:0000313" key="8">
    <source>
        <dbReference type="EMBL" id="QCW98855.1"/>
    </source>
</evidence>
<protein>
    <submittedName>
        <fullName evidence="8">Pyridoxamine 5'-phosphate oxidase</fullName>
        <ecNumber evidence="8">1.4.3.5</ecNumber>
    </submittedName>
</protein>
<feature type="domain" description="Pyridoxine 5'-phosphate oxidase dimerisation C-terminal" evidence="7">
    <location>
        <begin position="156"/>
        <end position="196"/>
    </location>
</feature>
<dbReference type="InterPro" id="IPR019576">
    <property type="entry name" value="Pyridoxamine_oxidase_dimer_C"/>
</dbReference>
<feature type="domain" description="Pyridoxamine 5'-phosphate oxidase N-terminal" evidence="6">
    <location>
        <begin position="27"/>
        <end position="136"/>
    </location>
</feature>
<keyword evidence="3 5" id="KW-0288">FMN</keyword>
<dbReference type="Gene3D" id="2.30.110.10">
    <property type="entry name" value="Electron Transport, Fmn-binding Protein, Chain A"/>
    <property type="match status" value="1"/>
</dbReference>
<dbReference type="InterPro" id="IPR000659">
    <property type="entry name" value="Pyridox_Oxase"/>
</dbReference>
<feature type="binding site" evidence="5">
    <location>
        <begin position="47"/>
        <end position="52"/>
    </location>
    <ligand>
        <name>FMN</name>
        <dbReference type="ChEBI" id="CHEBI:58210"/>
    </ligand>
</feature>
<evidence type="ECO:0000256" key="2">
    <source>
        <dbReference type="ARBA" id="ARBA00022630"/>
    </source>
</evidence>
<dbReference type="KEGG" id="asag:FGM00_01490"/>
<dbReference type="InterPro" id="IPR012349">
    <property type="entry name" value="Split_barrel_FMN-bd"/>
</dbReference>
<evidence type="ECO:0000313" key="9">
    <source>
        <dbReference type="Proteomes" id="UP000310017"/>
    </source>
</evidence>
<dbReference type="Pfam" id="PF01243">
    <property type="entry name" value="PNPOx_N"/>
    <property type="match status" value="1"/>
</dbReference>
<comment type="similarity">
    <text evidence="1">Belongs to the pyridoxamine 5'-phosphate oxidase family.</text>
</comment>